<evidence type="ECO:0000313" key="2">
    <source>
        <dbReference type="Proteomes" id="UP000033580"/>
    </source>
</evidence>
<evidence type="ECO:0000313" key="1">
    <source>
        <dbReference type="EMBL" id="KJW06750.1"/>
    </source>
</evidence>
<comment type="caution">
    <text evidence="1">The sequence shown here is derived from an EMBL/GenBank/DDBJ whole genome shotgun (WGS) entry which is preliminary data.</text>
</comment>
<dbReference type="Proteomes" id="UP000033580">
    <property type="component" value="Unassembled WGS sequence"/>
</dbReference>
<dbReference type="AlphaFoldDB" id="A0A0F3RK43"/>
<name>A0A0F3RK43_ORITS</name>
<gene>
    <name evidence="1" type="ORF">OTUT144_1216</name>
</gene>
<reference evidence="1 2" key="1">
    <citation type="submission" date="2015-01" db="EMBL/GenBank/DDBJ databases">
        <title>Genome Sequencing of Rickettsiales.</title>
        <authorList>
            <person name="Daugherty S.C."/>
            <person name="Su Q."/>
            <person name="Abolude K."/>
            <person name="Beier-Sexton M."/>
            <person name="Carlyon J.A."/>
            <person name="Carter R."/>
            <person name="Day N.P."/>
            <person name="Dumler S.J."/>
            <person name="Dyachenko V."/>
            <person name="Godinez A."/>
            <person name="Kurtti T.J."/>
            <person name="Lichay M."/>
            <person name="Mullins K.E."/>
            <person name="Ott S."/>
            <person name="Pappas-Brown V."/>
            <person name="Paris D.H."/>
            <person name="Patel P."/>
            <person name="Richards A.L."/>
            <person name="Sadzewicz L."/>
            <person name="Sears K."/>
            <person name="Seidman D."/>
            <person name="Sengamalay N."/>
            <person name="Stenos J."/>
            <person name="Tallon L.J."/>
            <person name="Vincent G."/>
            <person name="Fraser C.M."/>
            <person name="Munderloh U."/>
            <person name="Dunning-Hotopp J.C."/>
        </authorList>
    </citation>
    <scope>NUCLEOTIDE SEQUENCE [LARGE SCALE GENOMIC DNA]</scope>
    <source>
        <strain evidence="1 2">UT144</strain>
    </source>
</reference>
<accession>A0A0F3RK43</accession>
<sequence>MQAFIDKVVDNIGVEGTSYRYSASSHYLGAVISDLTAAEIASQNLNLIQSITYENSGSKAVLENAIKNKYFSNEVRDKCVG</sequence>
<dbReference type="EMBL" id="LAOR01000088">
    <property type="protein sequence ID" value="KJW06750.1"/>
    <property type="molecule type" value="Genomic_DNA"/>
</dbReference>
<protein>
    <submittedName>
        <fullName evidence="1">Uncharacterized protein</fullName>
    </submittedName>
</protein>
<dbReference type="PATRIC" id="fig|1441384.3.peg.2356"/>
<proteinExistence type="predicted"/>
<organism evidence="1 2">
    <name type="scientific">Orientia tsutsugamushi str. UT144</name>
    <dbReference type="NCBI Taxonomy" id="1441384"/>
    <lineage>
        <taxon>Bacteria</taxon>
        <taxon>Pseudomonadati</taxon>
        <taxon>Pseudomonadota</taxon>
        <taxon>Alphaproteobacteria</taxon>
        <taxon>Rickettsiales</taxon>
        <taxon>Rickettsiaceae</taxon>
        <taxon>Rickettsieae</taxon>
        <taxon>Orientia</taxon>
    </lineage>
</organism>